<feature type="transmembrane region" description="Helical" evidence="18">
    <location>
        <begin position="183"/>
        <end position="208"/>
    </location>
</feature>
<dbReference type="InterPro" id="IPR010617">
    <property type="entry name" value="TMEM175-like"/>
</dbReference>
<keyword evidence="9" id="KW-0406">Ion transport</keyword>
<protein>
    <recommendedName>
        <fullName evidence="15">Endosomal/lysosomal proton channel TMEM175</fullName>
    </recommendedName>
    <alternativeName>
        <fullName evidence="16">Potassium channel TMEM175</fullName>
    </alternativeName>
    <alternativeName>
        <fullName evidence="13">Transmembrane protein 175</fullName>
    </alternativeName>
</protein>
<evidence type="ECO:0000256" key="7">
    <source>
        <dbReference type="ARBA" id="ARBA00022958"/>
    </source>
</evidence>
<feature type="compositionally biased region" description="Acidic residues" evidence="17">
    <location>
        <begin position="474"/>
        <end position="491"/>
    </location>
</feature>
<evidence type="ECO:0000256" key="12">
    <source>
        <dbReference type="ARBA" id="ARBA00024169"/>
    </source>
</evidence>
<keyword evidence="6" id="KW-0631">Potassium channel</keyword>
<accession>A0A7M5UHA3</accession>
<feature type="transmembrane region" description="Helical" evidence="18">
    <location>
        <begin position="408"/>
        <end position="431"/>
    </location>
</feature>
<dbReference type="EnsemblMetazoa" id="CLYHEMT010319.1">
    <property type="protein sequence ID" value="CLYHEMP010319.1"/>
    <property type="gene ID" value="CLYHEMG010319"/>
</dbReference>
<evidence type="ECO:0000256" key="1">
    <source>
        <dbReference type="ARBA" id="ARBA00004141"/>
    </source>
</evidence>
<organism evidence="19 20">
    <name type="scientific">Clytia hemisphaerica</name>
    <dbReference type="NCBI Taxonomy" id="252671"/>
    <lineage>
        <taxon>Eukaryota</taxon>
        <taxon>Metazoa</taxon>
        <taxon>Cnidaria</taxon>
        <taxon>Hydrozoa</taxon>
        <taxon>Hydroidolina</taxon>
        <taxon>Leptothecata</taxon>
        <taxon>Obeliida</taxon>
        <taxon>Clytiidae</taxon>
        <taxon>Clytia</taxon>
    </lineage>
</organism>
<keyword evidence="3" id="KW-0813">Transport</keyword>
<evidence type="ECO:0000256" key="5">
    <source>
        <dbReference type="ARBA" id="ARBA00022692"/>
    </source>
</evidence>
<feature type="transmembrane region" description="Helical" evidence="18">
    <location>
        <begin position="297"/>
        <end position="314"/>
    </location>
</feature>
<evidence type="ECO:0000256" key="3">
    <source>
        <dbReference type="ARBA" id="ARBA00022448"/>
    </source>
</evidence>
<evidence type="ECO:0000256" key="2">
    <source>
        <dbReference type="ARBA" id="ARBA00006920"/>
    </source>
</evidence>
<dbReference type="GeneID" id="136809667"/>
<dbReference type="GO" id="GO:0005267">
    <property type="term" value="F:potassium channel activity"/>
    <property type="evidence" value="ECO:0007669"/>
    <property type="project" value="UniProtKB-KW"/>
</dbReference>
<comment type="subcellular location">
    <subcellularLocation>
        <location evidence="1">Membrane</location>
        <topology evidence="1">Multi-pass membrane protein</topology>
    </subcellularLocation>
</comment>
<dbReference type="RefSeq" id="XP_066922312.1">
    <property type="nucleotide sequence ID" value="XM_067066211.1"/>
</dbReference>
<evidence type="ECO:0000256" key="18">
    <source>
        <dbReference type="SAM" id="Phobius"/>
    </source>
</evidence>
<dbReference type="Proteomes" id="UP000594262">
    <property type="component" value="Unplaced"/>
</dbReference>
<evidence type="ECO:0000256" key="16">
    <source>
        <dbReference type="ARBA" id="ARBA00044317"/>
    </source>
</evidence>
<dbReference type="AlphaFoldDB" id="A0A7M5UHA3"/>
<keyword evidence="10 18" id="KW-0472">Membrane</keyword>
<feature type="transmembrane region" description="Helical" evidence="18">
    <location>
        <begin position="139"/>
        <end position="162"/>
    </location>
</feature>
<feature type="transmembrane region" description="Helical" evidence="18">
    <location>
        <begin position="366"/>
        <end position="388"/>
    </location>
</feature>
<dbReference type="GO" id="GO:0015252">
    <property type="term" value="F:proton channel activity"/>
    <property type="evidence" value="ECO:0007669"/>
    <property type="project" value="InterPro"/>
</dbReference>
<keyword evidence="8 18" id="KW-1133">Transmembrane helix</keyword>
<dbReference type="Pfam" id="PF06736">
    <property type="entry name" value="TMEM175"/>
    <property type="match status" value="2"/>
</dbReference>
<keyword evidence="20" id="KW-1185">Reference proteome</keyword>
<evidence type="ECO:0000256" key="6">
    <source>
        <dbReference type="ARBA" id="ARBA00022826"/>
    </source>
</evidence>
<evidence type="ECO:0000256" key="4">
    <source>
        <dbReference type="ARBA" id="ARBA00022538"/>
    </source>
</evidence>
<feature type="transmembrane region" description="Helical" evidence="18">
    <location>
        <begin position="437"/>
        <end position="454"/>
    </location>
</feature>
<evidence type="ECO:0000313" key="20">
    <source>
        <dbReference type="Proteomes" id="UP000594262"/>
    </source>
</evidence>
<evidence type="ECO:0000256" key="15">
    <source>
        <dbReference type="ARBA" id="ARBA00034544"/>
    </source>
</evidence>
<proteinExistence type="inferred from homology"/>
<feature type="transmembrane region" description="Helical" evidence="18">
    <location>
        <begin position="326"/>
        <end position="346"/>
    </location>
</feature>
<comment type="catalytic activity">
    <reaction evidence="14">
        <text>K(+)(in) = K(+)(out)</text>
        <dbReference type="Rhea" id="RHEA:29463"/>
        <dbReference type="ChEBI" id="CHEBI:29103"/>
    </reaction>
</comment>
<evidence type="ECO:0000256" key="14">
    <source>
        <dbReference type="ARBA" id="ARBA00034430"/>
    </source>
</evidence>
<comment type="catalytic activity">
    <reaction evidence="12">
        <text>H(+)(in) = H(+)(out)</text>
        <dbReference type="Rhea" id="RHEA:34979"/>
        <dbReference type="ChEBI" id="CHEBI:15378"/>
    </reaction>
</comment>
<evidence type="ECO:0000256" key="13">
    <source>
        <dbReference type="ARBA" id="ARBA00030477"/>
    </source>
</evidence>
<evidence type="ECO:0000256" key="17">
    <source>
        <dbReference type="SAM" id="MobiDB-lite"/>
    </source>
</evidence>
<evidence type="ECO:0000256" key="8">
    <source>
        <dbReference type="ARBA" id="ARBA00022989"/>
    </source>
</evidence>
<comment type="similarity">
    <text evidence="2">Belongs to the TMEM175 family.</text>
</comment>
<dbReference type="OrthoDB" id="203835at2759"/>
<sequence>MSSSIVHQVLRGGPPRAITRSDIVEPNRLQGFSDAVFATAATLLIVPVRKFEMEQDETLKAALLRQWPQFTVFLLGYLVICTLWESHFVRYKVLAKVDDVLVAMNLVSLMIVTFLPFSVNLEGHFAKYETSVLLNAGLLLALELCELAMFIYGFSNPVLLSARFQALEESEKRVKRHQIYIKVLLNCCLFLLAAIFSFASFVVAYILICSVLLTPFMKRIIIKLTELSAQCRFHDTVSTFEVLTGRIDKERLECFTDAAVAIVATLLILDLTTEDFPTEQEVEREGLVEALKRLKQLFISYVGTYVTVAIQWFIHHSVVHHLHIFTPILVVINRTFLAFVAFTPFLSTLNNKYTGHVSSDAQTAVGFSSIILFMGSFTNVLMIIVALFKPDINLVDWARPRDNGNTALIYLTIKALVIPVMAFLTFVISLSGLEASYLVYHVCMYATPVVLILLKVGYACHWRHVGDVQHEEEQLTEEENMEGNGEEEEGTNEGVAVVI</sequence>
<keyword evidence="5 18" id="KW-0812">Transmembrane</keyword>
<keyword evidence="4" id="KW-0633">Potassium transport</keyword>
<evidence type="ECO:0000313" key="19">
    <source>
        <dbReference type="EnsemblMetazoa" id="CLYHEMP010319.1"/>
    </source>
</evidence>
<dbReference type="PANTHER" id="PTHR31462">
    <property type="entry name" value="ENDOSOMAL/LYSOSOMAL POTASSIUM CHANNEL TMEM175"/>
    <property type="match status" value="1"/>
</dbReference>
<dbReference type="GO" id="GO:0016020">
    <property type="term" value="C:membrane"/>
    <property type="evidence" value="ECO:0007669"/>
    <property type="project" value="UniProtKB-SubCell"/>
</dbReference>
<name>A0A7M5UHA3_9CNID</name>
<evidence type="ECO:0000256" key="9">
    <source>
        <dbReference type="ARBA" id="ARBA00023065"/>
    </source>
</evidence>
<keyword evidence="7" id="KW-0630">Potassium</keyword>
<feature type="transmembrane region" description="Helical" evidence="18">
    <location>
        <begin position="100"/>
        <end position="119"/>
    </location>
</feature>
<evidence type="ECO:0000256" key="11">
    <source>
        <dbReference type="ARBA" id="ARBA00023303"/>
    </source>
</evidence>
<evidence type="ECO:0000256" key="10">
    <source>
        <dbReference type="ARBA" id="ARBA00023136"/>
    </source>
</evidence>
<feature type="transmembrane region" description="Helical" evidence="18">
    <location>
        <begin position="67"/>
        <end position="88"/>
    </location>
</feature>
<reference evidence="19" key="1">
    <citation type="submission" date="2021-01" db="UniProtKB">
        <authorList>
            <consortium name="EnsemblMetazoa"/>
        </authorList>
    </citation>
    <scope>IDENTIFICATION</scope>
</reference>
<keyword evidence="11" id="KW-0407">Ion channel</keyword>
<dbReference type="PANTHER" id="PTHR31462:SF5">
    <property type="entry name" value="ENDOSOMAL_LYSOSOMAL PROTON CHANNEL TMEM175"/>
    <property type="match status" value="1"/>
</dbReference>
<feature type="region of interest" description="Disordered" evidence="17">
    <location>
        <begin position="471"/>
        <end position="499"/>
    </location>
</feature>